<evidence type="ECO:0000256" key="1">
    <source>
        <dbReference type="ARBA" id="ARBA00022741"/>
    </source>
</evidence>
<dbReference type="PANTHER" id="PTHR47957:SF3">
    <property type="entry name" value="ATP-DEPENDENT HELICASE HRQ1"/>
    <property type="match status" value="1"/>
</dbReference>
<sequence>MSELLPSIQAADVRAGLVDYLTTTFALADGETRDALDRFLSHPENGVFKGPYVRLRLPFKPAEPGAESVLEWFDGLPPYGHQAAAFARLSSANLGPDKPRPLPTLVTTGTGSGKTEAFLYPILDHVLRAKKQGVTGIKALILYPMNALANDQARRLTELISTKPALGGIRAALYTGQKGPERSSVTAEGLITKREVIREDAPDILLTNYKMLDQLLLRPADQTLWKQSATSLRYLVLDEFHTYDGAQGTDVAMLLRRLGLALKRNWPAESALIDDAARERPLGLITPVATSATLGDKGDPAVMTGFARTVFGDEFDADSVVTETRLALDEWVSGAADVIADAGLTVRDVDDSLLGEVLDRLPGDDTDDLAGDTVTAVFGTLYGAGHAGEATAVFAGADESLLLAASRAHPFLQDLYQAAHDPISIADLAGRLLGAGLGAQQTAVQRDAGRVRALEHIIAALGAVRARHGREAASVDLNLWVRALSRLDRTVESIPRFHWSDDGPDLGDALNGEGAAPALFPALYCRHCGRSGWGVQLASVGESLDANDVDIRRNHAKREGRFRALIHAPLEGERHRAALEARQPGVDGVMWFDPVQRGLLTALPAESDALPVLALSDKDADDDSRKDVCPNCRQTDGIRFLGSAIATLLSVSITTIFGDRHLDAAEKKALVFTDSVQDAAHRAGFVQSRSHVFSLRNAMRDAVGDETVSLDDLVERMISRATDPFERHRMLAPDIVDRELFAPYWNTPLGAAVPTKTLTAVRRRLRFDVALEFGLQSRVGRTLERTGSLAVCVDAGPASRLETLGRTVLKEYETGAMLDDALAADSASVVRWVRGVLERMRERGAIEHEWLRKYVQGDGQRWAVWGGRTKGVGMPAFPAGREAPAFPRVGKGLGGAGYKASNLDHASSAQSWYARWASRTIGVTPSEGATLTRMLFTALENADVVVGETIGDSSSTAYQLRASSVLVAPIREAERLAGSTLLVCDICRNPVPGAVAVVDQLAGGPCTAIRCDGTLEREPLGPVDFYRRLYDEGSVRRVLAREHTGLLPDETRLAYENGFKSADQQPDAPNVLVATPTLEMGIDIGDLSAVVLSGLPRTVASYLQRVGRAGRHTGNALALAFVEGRGDQLPKLGDPLSVINGEVRPPATYLDATEILQRQYIASIIDELASAGKLGSVRVARDVLASTDGDSLLGTVIDEAETRADELLDRYIGTFGGQLRDWAVDALHQWARRPEGSTDVDRTSPLAHTIIGASQRWTQEREVLGLRRKAISDTLPDLEAAAKHPAATEDDKTDWRAAKASLAMVMRQIKNINDEPWVAALERYGVLPNYSLLDDSVTLDVAISWIDPETGDFEHSSAEYARHASIAISELAPGAHFYAQGIEIEIDAVDLGPEGSNVQKWVYCPACGFARDTAMPVDAATAAACPRCGHTGIVDAAQTMDVVELEHVTAEVRRDESVINDRSDERERERFTVQIAADIDPKQVESQWYVEGSSFGVKLLRSMTIRWVNLGRQLGSGPSRFLSGHEHLSPLFRVCAACGKLDKQGSANSRREHRAWCRYRSSSEEHVRTVALTRTLTTQGLVIRLPTSVTVGDSIALPSLSAAVQLGLREIIGGDPDHLQLVTIIEPVNTGGDENATALLVHDTVPGGTGYLADLAAHERIREVLEAAWRVVANCECRNEARAACHRCLLPFAPGLNVESVSRASAERNLRRILGVDENDQPTPWSITTVDPGVDDPESHLEQWFRKVFIERAKTLGGAIREVPGPWGNRVEVKVAGRVWMLTPQVFVAGSRPDFVLAPIGGGARPIAIFLDGYKYHASVQHNRIADDAQKRTALRLHNHHVLALTWDDIKRVDEGAAELTPWWYDEASVIVAGQAFGLSPATLQTVTQNPMTHLMEWMLDPDSAQRRWASVAQSLPVLTAAPFSTFASSVGTREALMQRAIDVAEGANLGSGLSDDTWHLARDGVVMATRYDADRNASNVVLLLDDRTETVAREGFVNGWRTWLRLANLLGPAVVDGEVEIVAHSIAEHVTDERVRSGDELVDLALPAAWREALQYATAGERDFLTELAGLGGVPVPELGVDLADGIPVSMVWREARVVVAYDLTDSDRVALTAEGWTLVDPDPLAVQAALKVEE</sequence>
<protein>
    <submittedName>
        <fullName evidence="5">DEAD/DEAH box helicase</fullName>
    </submittedName>
</protein>
<dbReference type="InterPro" id="IPR027417">
    <property type="entry name" value="P-loop_NTPase"/>
</dbReference>
<evidence type="ECO:0000259" key="3">
    <source>
        <dbReference type="PROSITE" id="PS51192"/>
    </source>
</evidence>
<dbReference type="InterPro" id="IPR001650">
    <property type="entry name" value="Helicase_C-like"/>
</dbReference>
<dbReference type="SUPFAM" id="SSF52540">
    <property type="entry name" value="P-loop containing nucleoside triphosphate hydrolases"/>
    <property type="match status" value="2"/>
</dbReference>
<dbReference type="SMART" id="SM00487">
    <property type="entry name" value="DEXDc"/>
    <property type="match status" value="1"/>
</dbReference>
<dbReference type="SMART" id="SM00490">
    <property type="entry name" value="HELICc"/>
    <property type="match status" value="1"/>
</dbReference>
<dbReference type="PROSITE" id="PS51192">
    <property type="entry name" value="HELICASE_ATP_BIND_1"/>
    <property type="match status" value="1"/>
</dbReference>
<gene>
    <name evidence="5" type="ORF">NNL39_00245</name>
</gene>
<evidence type="ECO:0000259" key="4">
    <source>
        <dbReference type="PROSITE" id="PS51194"/>
    </source>
</evidence>
<dbReference type="Pfam" id="PF09369">
    <property type="entry name" value="MZB"/>
    <property type="match status" value="1"/>
</dbReference>
<accession>A0ABY5FWB3</accession>
<evidence type="ECO:0000313" key="5">
    <source>
        <dbReference type="EMBL" id="UTT62588.1"/>
    </source>
</evidence>
<proteinExistence type="predicted"/>
<dbReference type="RefSeq" id="WP_255159721.1">
    <property type="nucleotide sequence ID" value="NZ_CP101497.1"/>
</dbReference>
<dbReference type="Proteomes" id="UP001060039">
    <property type="component" value="Chromosome"/>
</dbReference>
<dbReference type="InterPro" id="IPR014001">
    <property type="entry name" value="Helicase_ATP-bd"/>
</dbReference>
<feature type="domain" description="Helicase ATP-binding" evidence="3">
    <location>
        <begin position="95"/>
        <end position="312"/>
    </location>
</feature>
<dbReference type="GO" id="GO:0004386">
    <property type="term" value="F:helicase activity"/>
    <property type="evidence" value="ECO:0007669"/>
    <property type="project" value="UniProtKB-KW"/>
</dbReference>
<evidence type="ECO:0000313" key="6">
    <source>
        <dbReference type="Proteomes" id="UP001060039"/>
    </source>
</evidence>
<dbReference type="EMBL" id="CP101497">
    <property type="protein sequence ID" value="UTT62588.1"/>
    <property type="molecule type" value="Genomic_DNA"/>
</dbReference>
<dbReference type="Pfam" id="PF00271">
    <property type="entry name" value="Helicase_C"/>
    <property type="match status" value="1"/>
</dbReference>
<name>A0ABY5FWB3_9MICO</name>
<keyword evidence="6" id="KW-1185">Reference proteome</keyword>
<dbReference type="Gene3D" id="3.40.50.300">
    <property type="entry name" value="P-loop containing nucleotide triphosphate hydrolases"/>
    <property type="match status" value="2"/>
</dbReference>
<feature type="domain" description="Helicase C-terminal" evidence="4">
    <location>
        <begin position="993"/>
        <end position="1156"/>
    </location>
</feature>
<dbReference type="InterPro" id="IPR011545">
    <property type="entry name" value="DEAD/DEAH_box_helicase_dom"/>
</dbReference>
<keyword evidence="5" id="KW-0378">Hydrolase</keyword>
<reference evidence="5" key="1">
    <citation type="submission" date="2022-07" db="EMBL/GenBank/DDBJ databases">
        <title>Taxonomic analysis of Microcella humidisoli nov. sp., isolated from riverside soil.</title>
        <authorList>
            <person name="Molina K.M."/>
            <person name="Kim S.B."/>
        </authorList>
    </citation>
    <scope>NUCLEOTIDE SEQUENCE</scope>
    <source>
        <strain evidence="5">MMS21-STM10</strain>
    </source>
</reference>
<organism evidence="5 6">
    <name type="scientific">Microcella humidisoli</name>
    <dbReference type="NCBI Taxonomy" id="2963406"/>
    <lineage>
        <taxon>Bacteria</taxon>
        <taxon>Bacillati</taxon>
        <taxon>Actinomycetota</taxon>
        <taxon>Actinomycetes</taxon>
        <taxon>Micrococcales</taxon>
        <taxon>Microbacteriaceae</taxon>
        <taxon>Microcella</taxon>
    </lineage>
</organism>
<keyword evidence="2" id="KW-0067">ATP-binding</keyword>
<dbReference type="PROSITE" id="PS51194">
    <property type="entry name" value="HELICASE_CTER"/>
    <property type="match status" value="1"/>
</dbReference>
<dbReference type="PANTHER" id="PTHR47957">
    <property type="entry name" value="ATP-DEPENDENT HELICASE HRQ1"/>
    <property type="match status" value="1"/>
</dbReference>
<keyword evidence="5" id="KW-0347">Helicase</keyword>
<dbReference type="InterPro" id="IPR018973">
    <property type="entry name" value="MZB"/>
</dbReference>
<dbReference type="Pfam" id="PF00270">
    <property type="entry name" value="DEAD"/>
    <property type="match status" value="1"/>
</dbReference>
<keyword evidence="1" id="KW-0547">Nucleotide-binding</keyword>
<evidence type="ECO:0000256" key="2">
    <source>
        <dbReference type="ARBA" id="ARBA00022840"/>
    </source>
</evidence>